<dbReference type="SUPFAM" id="SSF53474">
    <property type="entry name" value="alpha/beta-Hydrolases"/>
    <property type="match status" value="1"/>
</dbReference>
<proteinExistence type="inferred from homology"/>
<evidence type="ECO:0000313" key="4">
    <source>
        <dbReference type="EMBL" id="CAH0393130.1"/>
    </source>
</evidence>
<evidence type="ECO:0000259" key="3">
    <source>
        <dbReference type="Pfam" id="PF00561"/>
    </source>
</evidence>
<dbReference type="Pfam" id="PF00561">
    <property type="entry name" value="Abhydrolase_1"/>
    <property type="match status" value="1"/>
</dbReference>
<dbReference type="GO" id="GO:0016020">
    <property type="term" value="C:membrane"/>
    <property type="evidence" value="ECO:0007669"/>
    <property type="project" value="TreeGrafter"/>
</dbReference>
<evidence type="ECO:0000256" key="1">
    <source>
        <dbReference type="ARBA" id="ARBA00008645"/>
    </source>
</evidence>
<dbReference type="InterPro" id="IPR029058">
    <property type="entry name" value="AB_hydrolase_fold"/>
</dbReference>
<evidence type="ECO:0000256" key="2">
    <source>
        <dbReference type="ARBA" id="ARBA00022801"/>
    </source>
</evidence>
<dbReference type="InterPro" id="IPR050266">
    <property type="entry name" value="AB_hydrolase_sf"/>
</dbReference>
<sequence>MKSNPISIPVPWGSIEGKTWGDNNNAPVLVVHGRQDNCGTFDPLIPQLPQEYFYVCIDHPGHGKSSPFPAGTPLKFFDYVLTLKRVINYFSWKEVICLGHSFGAQVSLYLAAFYPELVKKIIALDGVSPDCVETHQITSWYRRQFDNFLSQEKKLANKSPPSYSYSEAAHRVKNNRWMSQLTDEACNILIERSLVPNENGYYFSTDQRFKIGVLPGLTSDQQISVFKQIRCPIIMIVADETASKFWSKDSNIKNVYNYFKFEALNASVIIVSGNHDVHLNHPERVSPYVKSFLSNARSKL</sequence>
<keyword evidence="5" id="KW-1185">Reference proteome</keyword>
<evidence type="ECO:0000313" key="5">
    <source>
        <dbReference type="Proteomes" id="UP001152759"/>
    </source>
</evidence>
<name>A0A9P0AJJ8_BEMTA</name>
<dbReference type="InterPro" id="IPR000639">
    <property type="entry name" value="Epox_hydrolase-like"/>
</dbReference>
<feature type="domain" description="AB hydrolase-1" evidence="3">
    <location>
        <begin position="27"/>
        <end position="151"/>
    </location>
</feature>
<accession>A0A9P0AJJ8</accession>
<dbReference type="Gene3D" id="3.40.50.1820">
    <property type="entry name" value="alpha/beta hydrolase"/>
    <property type="match status" value="1"/>
</dbReference>
<comment type="similarity">
    <text evidence="1">Belongs to the AB hydrolase superfamily.</text>
</comment>
<dbReference type="Proteomes" id="UP001152759">
    <property type="component" value="Chromosome 7"/>
</dbReference>
<dbReference type="GO" id="GO:0016787">
    <property type="term" value="F:hydrolase activity"/>
    <property type="evidence" value="ECO:0007669"/>
    <property type="project" value="UniProtKB-KW"/>
</dbReference>
<dbReference type="InterPro" id="IPR000073">
    <property type="entry name" value="AB_hydrolase_1"/>
</dbReference>
<gene>
    <name evidence="4" type="ORF">BEMITA_LOCUS11568</name>
</gene>
<reference evidence="4" key="1">
    <citation type="submission" date="2021-12" db="EMBL/GenBank/DDBJ databases">
        <authorList>
            <person name="King R."/>
        </authorList>
    </citation>
    <scope>NUCLEOTIDE SEQUENCE</scope>
</reference>
<dbReference type="PRINTS" id="PR00412">
    <property type="entry name" value="EPOXHYDRLASE"/>
</dbReference>
<dbReference type="PANTHER" id="PTHR43798:SF14">
    <property type="entry name" value="SERINE HYDROLASE-LIKE PROTEIN DDB_G0286239"/>
    <property type="match status" value="1"/>
</dbReference>
<protein>
    <recommendedName>
        <fullName evidence="3">AB hydrolase-1 domain-containing protein</fullName>
    </recommendedName>
</protein>
<organism evidence="4 5">
    <name type="scientific">Bemisia tabaci</name>
    <name type="common">Sweetpotato whitefly</name>
    <name type="synonym">Aleurodes tabaci</name>
    <dbReference type="NCBI Taxonomy" id="7038"/>
    <lineage>
        <taxon>Eukaryota</taxon>
        <taxon>Metazoa</taxon>
        <taxon>Ecdysozoa</taxon>
        <taxon>Arthropoda</taxon>
        <taxon>Hexapoda</taxon>
        <taxon>Insecta</taxon>
        <taxon>Pterygota</taxon>
        <taxon>Neoptera</taxon>
        <taxon>Paraneoptera</taxon>
        <taxon>Hemiptera</taxon>
        <taxon>Sternorrhyncha</taxon>
        <taxon>Aleyrodoidea</taxon>
        <taxon>Aleyrodidae</taxon>
        <taxon>Aleyrodinae</taxon>
        <taxon>Bemisia</taxon>
    </lineage>
</organism>
<dbReference type="EMBL" id="OU963868">
    <property type="protein sequence ID" value="CAH0393130.1"/>
    <property type="molecule type" value="Genomic_DNA"/>
</dbReference>
<dbReference type="KEGG" id="btab:109032744"/>
<dbReference type="AlphaFoldDB" id="A0A9P0AJJ8"/>
<dbReference type="PANTHER" id="PTHR43798">
    <property type="entry name" value="MONOACYLGLYCEROL LIPASE"/>
    <property type="match status" value="1"/>
</dbReference>
<keyword evidence="2" id="KW-0378">Hydrolase</keyword>